<comment type="caution">
    <text evidence="2">The sequence shown here is derived from an EMBL/GenBank/DDBJ whole genome shotgun (WGS) entry which is preliminary data.</text>
</comment>
<reference evidence="2" key="1">
    <citation type="submission" date="2019-12" db="EMBL/GenBank/DDBJ databases">
        <title>Genome sequencing and annotation of Brassica cretica.</title>
        <authorList>
            <person name="Studholme D.J."/>
            <person name="Sarris P.F."/>
        </authorList>
    </citation>
    <scope>NUCLEOTIDE SEQUENCE</scope>
    <source>
        <strain evidence="3">PFS-001/15</strain>
        <strain evidence="2">PFS-102/07</strain>
        <tissue evidence="2">Leaf</tissue>
    </source>
</reference>
<feature type="signal peptide" evidence="1">
    <location>
        <begin position="1"/>
        <end position="32"/>
    </location>
</feature>
<evidence type="ECO:0000313" key="3">
    <source>
        <dbReference type="EMBL" id="KAF2595906.1"/>
    </source>
</evidence>
<protein>
    <submittedName>
        <fullName evidence="2">Uncharacterized protein</fullName>
    </submittedName>
</protein>
<proteinExistence type="predicted"/>
<dbReference type="AlphaFoldDB" id="A0A8S9HV85"/>
<dbReference type="Proteomes" id="UP000712281">
    <property type="component" value="Unassembled WGS sequence"/>
</dbReference>
<dbReference type="EMBL" id="QGKY02001250">
    <property type="protein sequence ID" value="KAF2561823.1"/>
    <property type="molecule type" value="Genomic_DNA"/>
</dbReference>
<sequence length="63" mass="7207">MVACVSHRRSRRYSLPCLLVFHLLTFLLMSLDRDVYEPGLRFRSHCLGSAYEGLGSKFPAADF</sequence>
<keyword evidence="1" id="KW-0732">Signal</keyword>
<name>A0A8S9HV85_BRACR</name>
<dbReference type="EMBL" id="QGKW02000717">
    <property type="protein sequence ID" value="KAF2595906.1"/>
    <property type="molecule type" value="Genomic_DNA"/>
</dbReference>
<accession>A0A8S9HV85</accession>
<evidence type="ECO:0000256" key="1">
    <source>
        <dbReference type="SAM" id="SignalP"/>
    </source>
</evidence>
<organism evidence="2">
    <name type="scientific">Brassica cretica</name>
    <name type="common">Mustard</name>
    <dbReference type="NCBI Taxonomy" id="69181"/>
    <lineage>
        <taxon>Eukaryota</taxon>
        <taxon>Viridiplantae</taxon>
        <taxon>Streptophyta</taxon>
        <taxon>Embryophyta</taxon>
        <taxon>Tracheophyta</taxon>
        <taxon>Spermatophyta</taxon>
        <taxon>Magnoliopsida</taxon>
        <taxon>eudicotyledons</taxon>
        <taxon>Gunneridae</taxon>
        <taxon>Pentapetalae</taxon>
        <taxon>rosids</taxon>
        <taxon>malvids</taxon>
        <taxon>Brassicales</taxon>
        <taxon>Brassicaceae</taxon>
        <taxon>Brassiceae</taxon>
        <taxon>Brassica</taxon>
    </lineage>
</organism>
<evidence type="ECO:0000313" key="2">
    <source>
        <dbReference type="EMBL" id="KAF2561823.1"/>
    </source>
</evidence>
<gene>
    <name evidence="3" type="ORF">F2Q68_00011252</name>
    <name evidence="2" type="ORF">F2Q70_00018166</name>
</gene>
<feature type="chain" id="PRO_5042775471" evidence="1">
    <location>
        <begin position="33"/>
        <end position="63"/>
    </location>
</feature>